<keyword evidence="1" id="KW-0472">Membrane</keyword>
<evidence type="ECO:0000313" key="2">
    <source>
        <dbReference type="EMBL" id="PTX60358.1"/>
    </source>
</evidence>
<feature type="transmembrane region" description="Helical" evidence="1">
    <location>
        <begin position="37"/>
        <end position="55"/>
    </location>
</feature>
<evidence type="ECO:0000313" key="3">
    <source>
        <dbReference type="Proteomes" id="UP000244090"/>
    </source>
</evidence>
<proteinExistence type="predicted"/>
<keyword evidence="1" id="KW-1133">Transmembrane helix</keyword>
<dbReference type="EMBL" id="QBKT01000006">
    <property type="protein sequence ID" value="PTX60358.1"/>
    <property type="molecule type" value="Genomic_DNA"/>
</dbReference>
<dbReference type="AlphaFoldDB" id="A0A2T6BWA2"/>
<keyword evidence="3" id="KW-1185">Reference proteome</keyword>
<protein>
    <submittedName>
        <fullName evidence="2">Uncharacterized protein</fullName>
    </submittedName>
</protein>
<keyword evidence="1" id="KW-0812">Transmembrane</keyword>
<reference evidence="2 3" key="1">
    <citation type="submission" date="2018-04" db="EMBL/GenBank/DDBJ databases">
        <title>Genomic Encyclopedia of Archaeal and Bacterial Type Strains, Phase II (KMG-II): from individual species to whole genera.</title>
        <authorList>
            <person name="Goeker M."/>
        </authorList>
    </citation>
    <scope>NUCLEOTIDE SEQUENCE [LARGE SCALE GENOMIC DNA]</scope>
    <source>
        <strain evidence="2 3">DSM 25731</strain>
    </source>
</reference>
<comment type="caution">
    <text evidence="2">The sequence shown here is derived from an EMBL/GenBank/DDBJ whole genome shotgun (WGS) entry which is preliminary data.</text>
</comment>
<feature type="transmembrane region" description="Helical" evidence="1">
    <location>
        <begin position="7"/>
        <end position="25"/>
    </location>
</feature>
<gene>
    <name evidence="2" type="ORF">C8N46_1062</name>
</gene>
<dbReference type="Proteomes" id="UP000244090">
    <property type="component" value="Unassembled WGS sequence"/>
</dbReference>
<sequence length="64" mass="7434">MKIKTKIFLVVIITLVHYSALEFVSDGNYFDFSDRKTFEKLIMSIIVATALQLLVKPRNKKNEN</sequence>
<evidence type="ECO:0000256" key="1">
    <source>
        <dbReference type="SAM" id="Phobius"/>
    </source>
</evidence>
<dbReference type="RefSeq" id="WP_108115307.1">
    <property type="nucleotide sequence ID" value="NZ_QBKT01000006.1"/>
</dbReference>
<organism evidence="2 3">
    <name type="scientific">Kordia periserrulae</name>
    <dbReference type="NCBI Taxonomy" id="701523"/>
    <lineage>
        <taxon>Bacteria</taxon>
        <taxon>Pseudomonadati</taxon>
        <taxon>Bacteroidota</taxon>
        <taxon>Flavobacteriia</taxon>
        <taxon>Flavobacteriales</taxon>
        <taxon>Flavobacteriaceae</taxon>
        <taxon>Kordia</taxon>
    </lineage>
</organism>
<accession>A0A2T6BWA2</accession>
<name>A0A2T6BWA2_9FLAO</name>